<dbReference type="SMART" id="SM00369">
    <property type="entry name" value="LRR_TYP"/>
    <property type="match status" value="5"/>
</dbReference>
<dbReference type="EMBL" id="CAJNOC010000675">
    <property type="protein sequence ID" value="CAF0790426.1"/>
    <property type="molecule type" value="Genomic_DNA"/>
</dbReference>
<protein>
    <submittedName>
        <fullName evidence="4">Uncharacterized protein</fullName>
    </submittedName>
</protein>
<keyword evidence="5" id="KW-1185">Reference proteome</keyword>
<evidence type="ECO:0000256" key="2">
    <source>
        <dbReference type="ARBA" id="ARBA00022729"/>
    </source>
</evidence>
<dbReference type="PANTHER" id="PTHR24373:SF275">
    <property type="entry name" value="TIR DOMAIN-CONTAINING PROTEIN"/>
    <property type="match status" value="1"/>
</dbReference>
<dbReference type="GO" id="GO:0003676">
    <property type="term" value="F:nucleic acid binding"/>
    <property type="evidence" value="ECO:0007669"/>
    <property type="project" value="InterPro"/>
</dbReference>
<keyword evidence="3" id="KW-0677">Repeat</keyword>
<dbReference type="Gene3D" id="3.30.420.10">
    <property type="entry name" value="Ribonuclease H-like superfamily/Ribonuclease H"/>
    <property type="match status" value="1"/>
</dbReference>
<dbReference type="SUPFAM" id="SSF52058">
    <property type="entry name" value="L domain-like"/>
    <property type="match status" value="1"/>
</dbReference>
<reference evidence="4" key="1">
    <citation type="submission" date="2021-02" db="EMBL/GenBank/DDBJ databases">
        <authorList>
            <person name="Nowell W R."/>
        </authorList>
    </citation>
    <scope>NUCLEOTIDE SEQUENCE</scope>
    <source>
        <strain evidence="4">Ploen Becks lab</strain>
    </source>
</reference>
<evidence type="ECO:0000256" key="1">
    <source>
        <dbReference type="ARBA" id="ARBA00022614"/>
    </source>
</evidence>
<accession>A0A813S2K1</accession>
<dbReference type="Pfam" id="PF13855">
    <property type="entry name" value="LRR_8"/>
    <property type="match status" value="2"/>
</dbReference>
<evidence type="ECO:0000256" key="3">
    <source>
        <dbReference type="ARBA" id="ARBA00022737"/>
    </source>
</evidence>
<dbReference type="InterPro" id="IPR001611">
    <property type="entry name" value="Leu-rich_rpt"/>
</dbReference>
<dbReference type="InterPro" id="IPR032675">
    <property type="entry name" value="LRR_dom_sf"/>
</dbReference>
<evidence type="ECO:0000313" key="4">
    <source>
        <dbReference type="EMBL" id="CAF0790426.1"/>
    </source>
</evidence>
<comment type="caution">
    <text evidence="4">The sequence shown here is derived from an EMBL/GenBank/DDBJ whole genome shotgun (WGS) entry which is preliminary data.</text>
</comment>
<dbReference type="AlphaFoldDB" id="A0A813S2K1"/>
<organism evidence="4 5">
    <name type="scientific">Brachionus calyciflorus</name>
    <dbReference type="NCBI Taxonomy" id="104777"/>
    <lineage>
        <taxon>Eukaryota</taxon>
        <taxon>Metazoa</taxon>
        <taxon>Spiralia</taxon>
        <taxon>Gnathifera</taxon>
        <taxon>Rotifera</taxon>
        <taxon>Eurotatoria</taxon>
        <taxon>Monogononta</taxon>
        <taxon>Pseudotrocha</taxon>
        <taxon>Ploima</taxon>
        <taxon>Brachionidae</taxon>
        <taxon>Brachionus</taxon>
    </lineage>
</organism>
<dbReference type="Gene3D" id="3.80.10.10">
    <property type="entry name" value="Ribonuclease Inhibitor"/>
    <property type="match status" value="1"/>
</dbReference>
<dbReference type="PANTHER" id="PTHR24373">
    <property type="entry name" value="SLIT RELATED LEUCINE-RICH REPEAT NEURONAL PROTEIN"/>
    <property type="match status" value="1"/>
</dbReference>
<dbReference type="InterPro" id="IPR050328">
    <property type="entry name" value="Dev_Immune_Receptor"/>
</dbReference>
<gene>
    <name evidence="4" type="ORF">OXX778_LOCUS5938</name>
</gene>
<dbReference type="PROSITE" id="PS51450">
    <property type="entry name" value="LRR"/>
    <property type="match status" value="1"/>
</dbReference>
<sequence length="564" mass="65959">MPSENRNRTSVTLEDRIKAVPMCQQGKSFAAIGRELKRSNRALKELLTVKMKQTHTKIMVKSWPLSKWRQVLFSDEMNIEVDNHKNRIFIRRTKAEKYNQDCIIKRTKQGSGSIGIWFCMSYYGLEKAILIFVGHVIFKSHASPLYIIDFTKEQSFLKKVAYLNESNEINGKENLVVKGMSINEHFYFYPTYIRSDLLELVYENDNFENKSLYLFLSNKINKLQLLSLKNCKISNLDKFSFKDAKYLKNLNLSNNKIEFFSSYQFYGLENLEVLNLRSNSITNRYRQFELMKNLKVLNLSVYNLKKIDADDFKGLNNLEELHLSNCSIEIIDPNAFSFLNKLSVLNVSCNRIFEFKINRQFSNLTFLNIGLNVLREIDFLAAFNKLEYLDLIQIQEHIPITNPYMQTDILLPNLKFLRCNCNFMPTFDLSKIQGLVVVGLLDLNKVFFDKCINLDYLELSLMNDYFIDKLNKDFFKSLDKRIKFLSLKFFTVNSQELLDKLKLLSSNLKLLFNGSNIEKKIFPVKANGVLTFSEILITKVEKTEYFEKILNVSGPTRRALLNII</sequence>
<proteinExistence type="predicted"/>
<keyword evidence="1" id="KW-0433">Leucine-rich repeat</keyword>
<evidence type="ECO:0000313" key="5">
    <source>
        <dbReference type="Proteomes" id="UP000663879"/>
    </source>
</evidence>
<dbReference type="Proteomes" id="UP000663879">
    <property type="component" value="Unassembled WGS sequence"/>
</dbReference>
<dbReference type="OrthoDB" id="1936883at2759"/>
<keyword evidence="2" id="KW-0732">Signal</keyword>
<dbReference type="InterPro" id="IPR003591">
    <property type="entry name" value="Leu-rich_rpt_typical-subtyp"/>
</dbReference>
<name>A0A813S2K1_9BILA</name>
<dbReference type="InterPro" id="IPR036397">
    <property type="entry name" value="RNaseH_sf"/>
</dbReference>